<accession>E4USL7</accession>
<dbReference type="PANTHER" id="PTHR43662:SF7">
    <property type="entry name" value="DUF1996 DOMAIN-CONTAINING PROTEIN"/>
    <property type="match status" value="1"/>
</dbReference>
<dbReference type="GeneID" id="10029487"/>
<keyword evidence="2" id="KW-0732">Signal</keyword>
<dbReference type="AlphaFoldDB" id="E4USL7"/>
<dbReference type="HOGENOM" id="CLU_014722_1_1_1"/>
<evidence type="ECO:0000259" key="3">
    <source>
        <dbReference type="Pfam" id="PF09362"/>
    </source>
</evidence>
<feature type="chain" id="PRO_5003190712" evidence="2">
    <location>
        <begin position="23"/>
        <end position="491"/>
    </location>
</feature>
<dbReference type="Pfam" id="PF09362">
    <property type="entry name" value="DUF1996"/>
    <property type="match status" value="1"/>
</dbReference>
<keyword evidence="5" id="KW-1185">Reference proteome</keyword>
<dbReference type="STRING" id="535722.E4USL7"/>
<organism evidence="5">
    <name type="scientific">Arthroderma gypseum (strain ATCC MYA-4604 / CBS 118893)</name>
    <name type="common">Microsporum gypseum</name>
    <dbReference type="NCBI Taxonomy" id="535722"/>
    <lineage>
        <taxon>Eukaryota</taxon>
        <taxon>Fungi</taxon>
        <taxon>Dikarya</taxon>
        <taxon>Ascomycota</taxon>
        <taxon>Pezizomycotina</taxon>
        <taxon>Eurotiomycetes</taxon>
        <taxon>Eurotiomycetidae</taxon>
        <taxon>Onygenales</taxon>
        <taxon>Arthrodermataceae</taxon>
        <taxon>Nannizzia</taxon>
    </lineage>
</organism>
<feature type="compositionally biased region" description="Pro residues" evidence="1">
    <location>
        <begin position="383"/>
        <end position="426"/>
    </location>
</feature>
<gene>
    <name evidence="4" type="ORF">MGYG_04375</name>
</gene>
<dbReference type="InterPro" id="IPR018535">
    <property type="entry name" value="DUF1996"/>
</dbReference>
<dbReference type="PANTHER" id="PTHR43662">
    <property type="match status" value="1"/>
</dbReference>
<dbReference type="eggNOG" id="ENOG502QW32">
    <property type="taxonomic scope" value="Eukaryota"/>
</dbReference>
<evidence type="ECO:0000256" key="1">
    <source>
        <dbReference type="SAM" id="MobiDB-lite"/>
    </source>
</evidence>
<proteinExistence type="predicted"/>
<dbReference type="EMBL" id="DS989824">
    <property type="protein sequence ID" value="EFR01368.1"/>
    <property type="molecule type" value="Genomic_DNA"/>
</dbReference>
<dbReference type="OMA" id="ANCKDGI"/>
<dbReference type="VEuPathDB" id="FungiDB:MGYG_04375"/>
<evidence type="ECO:0000256" key="2">
    <source>
        <dbReference type="SAM" id="SignalP"/>
    </source>
</evidence>
<evidence type="ECO:0000313" key="5">
    <source>
        <dbReference type="Proteomes" id="UP000002669"/>
    </source>
</evidence>
<protein>
    <submittedName>
        <fullName evidence="4">WSC domain-containing protein</fullName>
    </submittedName>
</protein>
<dbReference type="OrthoDB" id="74764at2759"/>
<dbReference type="InParanoid" id="E4USL7"/>
<dbReference type="Proteomes" id="UP000002669">
    <property type="component" value="Unassembled WGS sequence"/>
</dbReference>
<evidence type="ECO:0000313" key="4">
    <source>
        <dbReference type="EMBL" id="EFR01368.1"/>
    </source>
</evidence>
<feature type="signal peptide" evidence="2">
    <location>
        <begin position="1"/>
        <end position="22"/>
    </location>
</feature>
<name>E4USL7_ARTGP</name>
<reference evidence="5" key="1">
    <citation type="journal article" date="2012" name="MBio">
        <title>Comparative genome analysis of Trichophyton rubrum and related dermatophytes reveals candidate genes involved in infection.</title>
        <authorList>
            <person name="Martinez D.A."/>
            <person name="Oliver B.G."/>
            <person name="Graeser Y."/>
            <person name="Goldberg J.M."/>
            <person name="Li W."/>
            <person name="Martinez-Rossi N.M."/>
            <person name="Monod M."/>
            <person name="Shelest E."/>
            <person name="Barton R.C."/>
            <person name="Birch E."/>
            <person name="Brakhage A.A."/>
            <person name="Chen Z."/>
            <person name="Gurr S.J."/>
            <person name="Heiman D."/>
            <person name="Heitman J."/>
            <person name="Kosti I."/>
            <person name="Rossi A."/>
            <person name="Saif S."/>
            <person name="Samalova M."/>
            <person name="Saunders C.W."/>
            <person name="Shea T."/>
            <person name="Summerbell R.C."/>
            <person name="Xu J."/>
            <person name="Young S."/>
            <person name="Zeng Q."/>
            <person name="Birren B.W."/>
            <person name="Cuomo C.A."/>
            <person name="White T.C."/>
        </authorList>
    </citation>
    <scope>NUCLEOTIDE SEQUENCE [LARGE SCALE GENOMIC DNA]</scope>
    <source>
        <strain evidence="5">ATCC MYA-4604 / CBS 118893</strain>
    </source>
</reference>
<dbReference type="RefSeq" id="XP_003174198.1">
    <property type="nucleotide sequence ID" value="XM_003174150.1"/>
</dbReference>
<feature type="region of interest" description="Disordered" evidence="1">
    <location>
        <begin position="373"/>
        <end position="433"/>
    </location>
</feature>
<feature type="domain" description="DUF1996" evidence="3">
    <location>
        <begin position="38"/>
        <end position="283"/>
    </location>
</feature>
<sequence>MHSVQLTALAASVLSMAVPASAFWRMPCQGRLGLARMDPIVNPGEFSPHVHTIHGGKNFDFTVTGDQLAESDCTSCAVTQDKSLYWVPTLYFLHSNGTAELVEQLGGTLVYYLLYGKDIKAFPRGFRMISGDTGLRNFPFEQPDPPKYQWTKEESTQTALGQKAIGFNCLNYAAPPEASMYRHTIPERQFIDNTCANGLRLEIMFPSCWDGKNLDSKDHKSHVAFPSEINGGVCPEGFDTRLPTLFFETIWVTKPFAGMDGKFVISNGDPTGAGYHADFIDGWDDGVLQEAVNTCTNDSGVLEDCHVFNIQDQAKQNECKMNVPPSIKAEEYEFCPNGLPGGVKVSTGPGYVDGTSHHAPVVNVPQVSVSVSVPGGPKLHVPTPTPPAAPAPPAAAPAPPSDQAPPAPPAPVTTPKPSDPPAPPAPSDCTTTTFTKDGTVYEVAIVTKTVTTTVQATVPAAQPTPAKRDMNLLRHHGGHSHGGHRRRHGRF</sequence>